<reference evidence="1" key="2">
    <citation type="submission" date="2011-02" db="EMBL/GenBank/DDBJ databases">
        <authorList>
            <person name="MacLean D."/>
        </authorList>
    </citation>
    <scope>NUCLEOTIDE SEQUENCE</scope>
</reference>
<protein>
    <submittedName>
        <fullName evidence="1">AlNc14C71G4878 protein</fullName>
    </submittedName>
</protein>
<dbReference type="EMBL" id="FR824116">
    <property type="protein sequence ID" value="CCA19445.1"/>
    <property type="molecule type" value="Genomic_DNA"/>
</dbReference>
<gene>
    <name evidence="1" type="primary">AlNc14C71G4878</name>
    <name evidence="1" type="ORF">ALNC14_055880</name>
</gene>
<reference evidence="1" key="1">
    <citation type="journal article" date="2011" name="PLoS Biol.">
        <title>Gene gain and loss during evolution of obligate parasitism in the white rust pathogen of Arabidopsis thaliana.</title>
        <authorList>
            <person name="Kemen E."/>
            <person name="Gardiner A."/>
            <person name="Schultz-Larsen T."/>
            <person name="Kemen A.C."/>
            <person name="Balmuth A.L."/>
            <person name="Robert-Seilaniantz A."/>
            <person name="Bailey K."/>
            <person name="Holub E."/>
            <person name="Studholme D.J."/>
            <person name="Maclean D."/>
            <person name="Jones J.D."/>
        </authorList>
    </citation>
    <scope>NUCLEOTIDE SEQUENCE</scope>
</reference>
<name>F0WE16_9STRA</name>
<dbReference type="AlphaFoldDB" id="F0WE16"/>
<sequence>MYTPRYPCHSRNSTSDLVWVRLELGKLSTGMQLGRLKTFAQLQNDILTLPRNPQQETQETIEIAGRMLAEILGKQLDTSAVTQKWLLVLLRSFEHLFLLQLCFIRGYAKNYFLHVELSLDTLDATSSSFFRARDKNYDFILNHALYLSLFEH</sequence>
<accession>F0WE16</accession>
<organism evidence="1">
    <name type="scientific">Albugo laibachii Nc14</name>
    <dbReference type="NCBI Taxonomy" id="890382"/>
    <lineage>
        <taxon>Eukaryota</taxon>
        <taxon>Sar</taxon>
        <taxon>Stramenopiles</taxon>
        <taxon>Oomycota</taxon>
        <taxon>Peronosporomycetes</taxon>
        <taxon>Albuginales</taxon>
        <taxon>Albuginaceae</taxon>
        <taxon>Albugo</taxon>
    </lineage>
</organism>
<proteinExistence type="predicted"/>
<dbReference type="HOGENOM" id="CLU_1725674_0_0_1"/>
<evidence type="ECO:0000313" key="1">
    <source>
        <dbReference type="EMBL" id="CCA19445.1"/>
    </source>
</evidence>